<protein>
    <recommendedName>
        <fullName evidence="8">Holin-like protein CidA</fullName>
    </recommendedName>
</protein>
<dbReference type="PANTHER" id="PTHR33931:SF2">
    <property type="entry name" value="HOLIN-LIKE PROTEIN CIDA"/>
    <property type="match status" value="1"/>
</dbReference>
<evidence type="ECO:0000256" key="3">
    <source>
        <dbReference type="ARBA" id="ARBA00022475"/>
    </source>
</evidence>
<reference evidence="9 14" key="3">
    <citation type="submission" date="2020-03" db="EMBL/GenBank/DDBJ databases">
        <title>Comparative genetics of Staphylococcus warneri persistents from caprine mastitis.</title>
        <authorList>
            <person name="Franca C.A."/>
            <person name="Rosa D.S."/>
            <person name="Silva A."/>
            <person name="Rodrigues D.L.N."/>
            <person name="Santos R.G."/>
            <person name="Castillo R.E.H."/>
            <person name="Moreira M.A.S."/>
            <person name="Lima M.C."/>
            <person name="Gouveia G.V."/>
            <person name="Gouveia J.J.S."/>
            <person name="Souza R.F.S."/>
            <person name="Bertram B."/>
            <person name="Azevedo V."/>
            <person name="Costa M."/>
        </authorList>
    </citation>
    <scope>NUCLEOTIDE SEQUENCE [LARGE SCALE GENOMIC DNA]</scope>
    <source>
        <strain evidence="9 14">Cap 9.2</strain>
    </source>
</reference>
<keyword evidence="5 8" id="KW-0204">Cytolysis</keyword>
<name>A0A2V3ZCX6_STAWA</name>
<comment type="function">
    <text evidence="8">Increases the activity of extracellular murein hydrolases possibly by mediating their export via hole formation. Inhibited by the antiholin-like proteins LrgAB. In an unstressed cell, the LrgAB products probably inhibit the function of the CidAB proteins. When a cell is stressed by the addition of antibiotics or by other factors in the environment, the CidAB proteins possibly oligomerize within the bacterial cell membrane, creating lesions that disrupt the proton motive force, which in turn results in loss of cell viability. These lesions are also hypothesized to regulate the subsequent cell lysis by either allowing the murein hydrolases access to the cell wall substrate and/or regulating their activity by a possible change in the cell wall pH that results from loss of membrane potential.</text>
</comment>
<dbReference type="GO" id="GO:0031640">
    <property type="term" value="P:killing of cells of another organism"/>
    <property type="evidence" value="ECO:0007669"/>
    <property type="project" value="UniProtKB-KW"/>
</dbReference>
<dbReference type="GeneID" id="58059133"/>
<evidence type="ECO:0000313" key="13">
    <source>
        <dbReference type="Proteomes" id="UP000481807"/>
    </source>
</evidence>
<comment type="subcellular location">
    <subcellularLocation>
        <location evidence="1 8">Cell membrane</location>
        <topology evidence="1 8">Multi-pass membrane protein</topology>
    </subcellularLocation>
</comment>
<evidence type="ECO:0000313" key="11">
    <source>
        <dbReference type="EMBL" id="RGM29016.1"/>
    </source>
</evidence>
<evidence type="ECO:0000313" key="14">
    <source>
        <dbReference type="Proteomes" id="UP000814367"/>
    </source>
</evidence>
<accession>A0A2V3ZCX6</accession>
<feature type="transmembrane region" description="Helical" evidence="8">
    <location>
        <begin position="31"/>
        <end position="53"/>
    </location>
</feature>
<reference evidence="10 13" key="2">
    <citation type="submission" date="2018-08" db="EMBL/GenBank/DDBJ databases">
        <title>Murine metabolic-syndrome-specific gut microbial biobank.</title>
        <authorList>
            <person name="Liu C."/>
        </authorList>
    </citation>
    <scope>NUCLEOTIDE SEQUENCE [LARGE SCALE GENOMIC DNA]</scope>
    <source>
        <strain evidence="10 13">1XD21-27</strain>
    </source>
</reference>
<dbReference type="Proteomes" id="UP000814367">
    <property type="component" value="Unassembled WGS sequence"/>
</dbReference>
<dbReference type="RefSeq" id="WP_002466955.1">
    <property type="nucleotide sequence ID" value="NZ_CABMFV010000006.1"/>
</dbReference>
<evidence type="ECO:0000313" key="9">
    <source>
        <dbReference type="EMBL" id="MCG6224747.1"/>
    </source>
</evidence>
<gene>
    <name evidence="8" type="primary">cidA</name>
    <name evidence="10" type="ORF">D3Z30_09440</name>
    <name evidence="11" type="ORF">DXC19_10235</name>
    <name evidence="9" type="ORF">G8J23_01790</name>
</gene>
<evidence type="ECO:0000313" key="12">
    <source>
        <dbReference type="Proteomes" id="UP000261016"/>
    </source>
</evidence>
<dbReference type="Proteomes" id="UP000261016">
    <property type="component" value="Unassembled WGS sequence"/>
</dbReference>
<dbReference type="EMBL" id="QSTD01000006">
    <property type="protein sequence ID" value="RGM29016.1"/>
    <property type="molecule type" value="Genomic_DNA"/>
</dbReference>
<feature type="transmembrane region" description="Helical" evidence="8">
    <location>
        <begin position="92"/>
        <end position="114"/>
    </location>
</feature>
<dbReference type="EMBL" id="JAANHJ010000001">
    <property type="protein sequence ID" value="MCG6224747.1"/>
    <property type="molecule type" value="Genomic_DNA"/>
</dbReference>
<proteinExistence type="inferred from homology"/>
<evidence type="ECO:0000256" key="6">
    <source>
        <dbReference type="ARBA" id="ARBA00022989"/>
    </source>
</evidence>
<evidence type="ECO:0000256" key="8">
    <source>
        <dbReference type="HAMAP-Rule" id="MF_01143"/>
    </source>
</evidence>
<keyword evidence="3 8" id="KW-1003">Cell membrane</keyword>
<evidence type="ECO:0000256" key="5">
    <source>
        <dbReference type="ARBA" id="ARBA00022852"/>
    </source>
</evidence>
<comment type="caution">
    <text evidence="11">The sequence shown here is derived from an EMBL/GenBank/DDBJ whole genome shotgun (WGS) entry which is preliminary data.</text>
</comment>
<dbReference type="Pfam" id="PF03788">
    <property type="entry name" value="LrgA"/>
    <property type="match status" value="1"/>
</dbReference>
<comment type="similarity">
    <text evidence="2 8">Belongs to the CidA/LrgA family. CidA subfamily.</text>
</comment>
<feature type="transmembrane region" description="Helical" evidence="8">
    <location>
        <begin position="65"/>
        <end position="86"/>
    </location>
</feature>
<dbReference type="HAMAP" id="MF_01143">
    <property type="entry name" value="CidA"/>
    <property type="match status" value="1"/>
</dbReference>
<evidence type="ECO:0000256" key="7">
    <source>
        <dbReference type="ARBA" id="ARBA00023136"/>
    </source>
</evidence>
<dbReference type="GO" id="GO:0005886">
    <property type="term" value="C:plasma membrane"/>
    <property type="evidence" value="ECO:0007669"/>
    <property type="project" value="UniProtKB-SubCell"/>
</dbReference>
<keyword evidence="14" id="KW-1185">Reference proteome</keyword>
<reference evidence="11 12" key="1">
    <citation type="submission" date="2018-08" db="EMBL/GenBank/DDBJ databases">
        <title>A genome reference for cultivated species of the human gut microbiota.</title>
        <authorList>
            <person name="Zou Y."/>
            <person name="Xue W."/>
            <person name="Luo G."/>
        </authorList>
    </citation>
    <scope>NUCLEOTIDE SEQUENCE [LARGE SCALE GENOMIC DNA]</scope>
    <source>
        <strain evidence="11 12">OM08-17AT</strain>
    </source>
</reference>
<evidence type="ECO:0000313" key="10">
    <source>
        <dbReference type="EMBL" id="NBH31203.1"/>
    </source>
</evidence>
<feature type="transmembrane region" description="Helical" evidence="8">
    <location>
        <begin position="7"/>
        <end position="25"/>
    </location>
</feature>
<keyword evidence="4 8" id="KW-0812">Transmembrane</keyword>
<dbReference type="AlphaFoldDB" id="A0A2V3ZCX6"/>
<evidence type="ECO:0000256" key="1">
    <source>
        <dbReference type="ARBA" id="ARBA00004651"/>
    </source>
</evidence>
<dbReference type="EMBL" id="QXWP01000005">
    <property type="protein sequence ID" value="NBH31203.1"/>
    <property type="molecule type" value="Genomic_DNA"/>
</dbReference>
<dbReference type="InterPro" id="IPR005538">
    <property type="entry name" value="LrgA/CidA"/>
</dbReference>
<dbReference type="InterPro" id="IPR023760">
    <property type="entry name" value="Holin-like_CidA"/>
</dbReference>
<organism evidence="11 12">
    <name type="scientific">Staphylococcus warneri</name>
    <dbReference type="NCBI Taxonomy" id="1292"/>
    <lineage>
        <taxon>Bacteria</taxon>
        <taxon>Bacillati</taxon>
        <taxon>Bacillota</taxon>
        <taxon>Bacilli</taxon>
        <taxon>Bacillales</taxon>
        <taxon>Staphylococcaceae</taxon>
        <taxon>Staphylococcus</taxon>
    </lineage>
</organism>
<evidence type="ECO:0000256" key="2">
    <source>
        <dbReference type="ARBA" id="ARBA00010166"/>
    </source>
</evidence>
<keyword evidence="6 8" id="KW-1133">Transmembrane helix</keyword>
<sequence>MHKVRDLLQLFVQIILILLISYIGTEVQRLLHIPLAGSIVGLLMFYLLLQFKIIPVSWVDEGANFLLKTMVFFFIPSVVGVMNVASDITLNYILFFLIIILGTCLVALSSGYIAETLVKRDDVGKGTDEL</sequence>
<dbReference type="Proteomes" id="UP000481807">
    <property type="component" value="Unassembled WGS sequence"/>
</dbReference>
<dbReference type="GO" id="GO:0019835">
    <property type="term" value="P:cytolysis"/>
    <property type="evidence" value="ECO:0007669"/>
    <property type="project" value="UniProtKB-UniRule"/>
</dbReference>
<evidence type="ECO:0000256" key="4">
    <source>
        <dbReference type="ARBA" id="ARBA00022692"/>
    </source>
</evidence>
<dbReference type="PANTHER" id="PTHR33931">
    <property type="entry name" value="HOLIN-LIKE PROTEIN CIDA-RELATED"/>
    <property type="match status" value="1"/>
</dbReference>
<dbReference type="GO" id="GO:0012501">
    <property type="term" value="P:programmed cell death"/>
    <property type="evidence" value="ECO:0007669"/>
    <property type="project" value="UniProtKB-UniRule"/>
</dbReference>
<keyword evidence="7 8" id="KW-0472">Membrane</keyword>